<dbReference type="AlphaFoldDB" id="A0AAV2G8J5"/>
<accession>A0AAV2G8J5</accession>
<evidence type="ECO:0000259" key="1">
    <source>
        <dbReference type="Pfam" id="PF14244"/>
    </source>
</evidence>
<evidence type="ECO:0000313" key="2">
    <source>
        <dbReference type="EMBL" id="CAL1406168.1"/>
    </source>
</evidence>
<dbReference type="EMBL" id="OZ034821">
    <property type="protein sequence ID" value="CAL1406168.1"/>
    <property type="molecule type" value="Genomic_DNA"/>
</dbReference>
<dbReference type="PANTHER" id="PTHR37610:SF98">
    <property type="entry name" value="TRANSCRIPTION FACTOR INTERACTOR AND REGULATOR CCHC(ZN) FAMILY"/>
    <property type="match status" value="1"/>
</dbReference>
<dbReference type="PANTHER" id="PTHR37610">
    <property type="entry name" value="CCHC-TYPE DOMAIN-CONTAINING PROTEIN"/>
    <property type="match status" value="1"/>
</dbReference>
<sequence>MSEKEYEILNISAKSGASPSGVTQLPSPFIIHQSDSPNKLFVGDLLTEANYGEWVGDITDSFIVENKLGFVDGSISAPTDGGAAYDAWKQVNAMVKGWLKTAMPKDVHSRVRFSITAREMWVNIQSSFGHGSTSRMYELKCTINLLQ</sequence>
<protein>
    <recommendedName>
        <fullName evidence="1">Retrotransposon Copia-like N-terminal domain-containing protein</fullName>
    </recommendedName>
</protein>
<keyword evidence="3" id="KW-1185">Reference proteome</keyword>
<gene>
    <name evidence="2" type="ORF">LTRI10_LOCUS45912</name>
</gene>
<reference evidence="2 3" key="1">
    <citation type="submission" date="2024-04" db="EMBL/GenBank/DDBJ databases">
        <authorList>
            <person name="Fracassetti M."/>
        </authorList>
    </citation>
    <scope>NUCLEOTIDE SEQUENCE [LARGE SCALE GENOMIC DNA]</scope>
</reference>
<dbReference type="InterPro" id="IPR029472">
    <property type="entry name" value="Copia-like_N"/>
</dbReference>
<feature type="domain" description="Retrotransposon Copia-like N-terminal" evidence="1">
    <location>
        <begin position="32"/>
        <end position="78"/>
    </location>
</feature>
<proteinExistence type="predicted"/>
<name>A0AAV2G8J5_9ROSI</name>
<organism evidence="2 3">
    <name type="scientific">Linum trigynum</name>
    <dbReference type="NCBI Taxonomy" id="586398"/>
    <lineage>
        <taxon>Eukaryota</taxon>
        <taxon>Viridiplantae</taxon>
        <taxon>Streptophyta</taxon>
        <taxon>Embryophyta</taxon>
        <taxon>Tracheophyta</taxon>
        <taxon>Spermatophyta</taxon>
        <taxon>Magnoliopsida</taxon>
        <taxon>eudicotyledons</taxon>
        <taxon>Gunneridae</taxon>
        <taxon>Pentapetalae</taxon>
        <taxon>rosids</taxon>
        <taxon>fabids</taxon>
        <taxon>Malpighiales</taxon>
        <taxon>Linaceae</taxon>
        <taxon>Linum</taxon>
    </lineage>
</organism>
<evidence type="ECO:0000313" key="3">
    <source>
        <dbReference type="Proteomes" id="UP001497516"/>
    </source>
</evidence>
<dbReference type="Proteomes" id="UP001497516">
    <property type="component" value="Chromosome 8"/>
</dbReference>
<dbReference type="Pfam" id="PF14244">
    <property type="entry name" value="Retrotran_gag_3"/>
    <property type="match status" value="1"/>
</dbReference>